<proteinExistence type="predicted"/>
<dbReference type="RefSeq" id="WP_381446518.1">
    <property type="nucleotide sequence ID" value="NZ_JBHSNP010000028.1"/>
</dbReference>
<dbReference type="SUPFAM" id="SSF46785">
    <property type="entry name" value="Winged helix' DNA-binding domain"/>
    <property type="match status" value="1"/>
</dbReference>
<comment type="caution">
    <text evidence="1">The sequence shown here is derived from an EMBL/GenBank/DDBJ whole genome shotgun (WGS) entry which is preliminary data.</text>
</comment>
<reference evidence="2" key="1">
    <citation type="journal article" date="2019" name="Int. J. Syst. Evol. Microbiol.">
        <title>The Global Catalogue of Microorganisms (GCM) 10K type strain sequencing project: providing services to taxonomists for standard genome sequencing and annotation.</title>
        <authorList>
            <consortium name="The Broad Institute Genomics Platform"/>
            <consortium name="The Broad Institute Genome Sequencing Center for Infectious Disease"/>
            <person name="Wu L."/>
            <person name="Ma J."/>
        </authorList>
    </citation>
    <scope>NUCLEOTIDE SEQUENCE [LARGE SCALE GENOMIC DNA]</scope>
    <source>
        <strain evidence="2">KACC 11299</strain>
    </source>
</reference>
<name>A0ABW0TZW2_9BACL</name>
<accession>A0ABW0TZW2</accession>
<dbReference type="InterPro" id="IPR036390">
    <property type="entry name" value="WH_DNA-bd_sf"/>
</dbReference>
<dbReference type="Proteomes" id="UP001596071">
    <property type="component" value="Unassembled WGS sequence"/>
</dbReference>
<protein>
    <submittedName>
        <fullName evidence="1">Transcriptional regulator</fullName>
    </submittedName>
</protein>
<dbReference type="EMBL" id="JBHSNP010000028">
    <property type="protein sequence ID" value="MFC5604596.1"/>
    <property type="molecule type" value="Genomic_DNA"/>
</dbReference>
<evidence type="ECO:0000313" key="1">
    <source>
        <dbReference type="EMBL" id="MFC5604596.1"/>
    </source>
</evidence>
<organism evidence="1 2">
    <name type="scientific">Sporosarcina koreensis</name>
    <dbReference type="NCBI Taxonomy" id="334735"/>
    <lineage>
        <taxon>Bacteria</taxon>
        <taxon>Bacillati</taxon>
        <taxon>Bacillota</taxon>
        <taxon>Bacilli</taxon>
        <taxon>Bacillales</taxon>
        <taxon>Caryophanaceae</taxon>
        <taxon>Sporosarcina</taxon>
    </lineage>
</organism>
<gene>
    <name evidence="1" type="ORF">ACFPTP_15285</name>
</gene>
<evidence type="ECO:0000313" key="2">
    <source>
        <dbReference type="Proteomes" id="UP001596071"/>
    </source>
</evidence>
<keyword evidence="2" id="KW-1185">Reference proteome</keyword>
<sequence length="414" mass="46725">MRIKIAVIGSEHFCRRAEDLSVNEGDFELECHIYTDPKEAAAIIKTLKPSDAILFSGSLPYAYAKEAVQQFNVPTFYLKQDETAVSTTLLSVLANERVSCERISIDVAEQSHIDHVLNDLNGTIELPYIHVLQNGGSIEDVINFHQRLSDQGKTEIAITSIHIVYEKLLQRGITARMMIDPESSIIRSLRFAQQKAVLQKSSSAQIAVGILQSSGLPIVPFVTELSTILQAHWSETDGEFSLFTTKGIIEHSIKNPGFMNFFHRLPRHVKMAFGYGETTMKAAEHARLALNFIQSGELNSFYILDSNKRLHGPYPQSNGAIDMKVDHPLLVEIAEKTKLGPANISKLLQFRQSRTTNQFSATDLALYMNVSRRTAERTLKKLIEFDYVRIVGEEMTYKQGRPRSLYEMNFAIHY</sequence>